<keyword evidence="9" id="KW-1185">Reference proteome</keyword>
<proteinExistence type="inferred from homology"/>
<evidence type="ECO:0000313" key="8">
    <source>
        <dbReference type="EMBL" id="ADL07782.1"/>
    </source>
</evidence>
<keyword evidence="2" id="KW-0540">Nuclease</keyword>
<protein>
    <submittedName>
        <fullName evidence="8">YicC domain protein</fullName>
    </submittedName>
</protein>
<evidence type="ECO:0000256" key="5">
    <source>
        <dbReference type="ARBA" id="ARBA00035648"/>
    </source>
</evidence>
<dbReference type="EMBL" id="CP002131">
    <property type="protein sequence ID" value="ADL07782.1"/>
    <property type="molecule type" value="Genomic_DNA"/>
</dbReference>
<dbReference type="eggNOG" id="COG1561">
    <property type="taxonomic scope" value="Bacteria"/>
</dbReference>
<dbReference type="InterPro" id="IPR013551">
    <property type="entry name" value="YicC-like_C"/>
</dbReference>
<dbReference type="InterPro" id="IPR013527">
    <property type="entry name" value="YicC-like_N"/>
</dbReference>
<dbReference type="HOGENOM" id="CLU_076609_1_0_9"/>
<evidence type="ECO:0000256" key="1">
    <source>
        <dbReference type="ARBA" id="ARBA00001968"/>
    </source>
</evidence>
<keyword evidence="3" id="KW-0255">Endonuclease</keyword>
<dbReference type="GO" id="GO:0016787">
    <property type="term" value="F:hydrolase activity"/>
    <property type="evidence" value="ECO:0007669"/>
    <property type="project" value="UniProtKB-KW"/>
</dbReference>
<feature type="domain" description="Endoribonuclease YicC-like C-terminal" evidence="7">
    <location>
        <begin position="172"/>
        <end position="289"/>
    </location>
</feature>
<dbReference type="RefSeq" id="WP_013275822.1">
    <property type="nucleotide sequence ID" value="NC_014377.1"/>
</dbReference>
<comment type="similarity">
    <text evidence="5">Belongs to the YicC/YloC family.</text>
</comment>
<gene>
    <name evidence="8" type="ordered locus">Toce_1020</name>
</gene>
<evidence type="ECO:0000259" key="7">
    <source>
        <dbReference type="Pfam" id="PF08340"/>
    </source>
</evidence>
<comment type="cofactor">
    <cofactor evidence="1">
        <name>a divalent metal cation</name>
        <dbReference type="ChEBI" id="CHEBI:60240"/>
    </cofactor>
</comment>
<evidence type="ECO:0000256" key="4">
    <source>
        <dbReference type="ARBA" id="ARBA00022801"/>
    </source>
</evidence>
<organism evidence="8 9">
    <name type="scientific">Thermosediminibacter oceani (strain ATCC BAA-1034 / DSM 16646 / JW/IW-1228P)</name>
    <dbReference type="NCBI Taxonomy" id="555079"/>
    <lineage>
        <taxon>Bacteria</taxon>
        <taxon>Bacillati</taxon>
        <taxon>Bacillota</taxon>
        <taxon>Clostridia</taxon>
        <taxon>Thermosediminibacterales</taxon>
        <taxon>Thermosediminibacteraceae</taxon>
        <taxon>Thermosediminibacter</taxon>
    </lineage>
</organism>
<evidence type="ECO:0000256" key="3">
    <source>
        <dbReference type="ARBA" id="ARBA00022759"/>
    </source>
</evidence>
<dbReference type="Proteomes" id="UP000000272">
    <property type="component" value="Chromosome"/>
</dbReference>
<dbReference type="Pfam" id="PF08340">
    <property type="entry name" value="YicC-like_C"/>
    <property type="match status" value="1"/>
</dbReference>
<reference evidence="8 9" key="1">
    <citation type="journal article" date="2010" name="Stand. Genomic Sci.">
        <title>Complete genome sequence of Thermosediminibacter oceani type strain (JW/IW-1228P).</title>
        <authorList>
            <person name="Pitluck S."/>
            <person name="Yasawong M."/>
            <person name="Munk C."/>
            <person name="Nolan M."/>
            <person name="Lapidus A."/>
            <person name="Lucas S."/>
            <person name="Glavina Del Rio T."/>
            <person name="Tice H."/>
            <person name="Cheng J.F."/>
            <person name="Bruce D."/>
            <person name="Detter C."/>
            <person name="Tapia R."/>
            <person name="Han C."/>
            <person name="Goodwin L."/>
            <person name="Liolios K."/>
            <person name="Ivanova N."/>
            <person name="Mavromatis K."/>
            <person name="Mikhailova N."/>
            <person name="Pati A."/>
            <person name="Chen A."/>
            <person name="Palaniappan K."/>
            <person name="Land M."/>
            <person name="Hauser L."/>
            <person name="Chang Y.J."/>
            <person name="Jeffries C.D."/>
            <person name="Rohde M."/>
            <person name="Spring S."/>
            <person name="Sikorski J."/>
            <person name="Goker M."/>
            <person name="Woyke T."/>
            <person name="Bristow J."/>
            <person name="Eisen J.A."/>
            <person name="Markowitz V."/>
            <person name="Hugenholtz P."/>
            <person name="Kyrpides N.C."/>
            <person name="Klenk H.P."/>
        </authorList>
    </citation>
    <scope>NUCLEOTIDE SEQUENCE [LARGE SCALE GENOMIC DNA]</scope>
    <source>
        <strain evidence="9">ATCC BAA-1034 / DSM 16646 / JW/IW-1228P</strain>
    </source>
</reference>
<dbReference type="STRING" id="555079.Toce_1020"/>
<evidence type="ECO:0000256" key="2">
    <source>
        <dbReference type="ARBA" id="ARBA00022722"/>
    </source>
</evidence>
<dbReference type="KEGG" id="toc:Toce_1020"/>
<dbReference type="NCBIfam" id="TIGR00255">
    <property type="entry name" value="YicC/YloC family endoribonuclease"/>
    <property type="match status" value="1"/>
</dbReference>
<name>D9S305_THEOJ</name>
<dbReference type="Pfam" id="PF03755">
    <property type="entry name" value="YicC-like_N"/>
    <property type="match status" value="1"/>
</dbReference>
<dbReference type="OrthoDB" id="9771229at2"/>
<dbReference type="GO" id="GO:0004521">
    <property type="term" value="F:RNA endonuclease activity"/>
    <property type="evidence" value="ECO:0007669"/>
    <property type="project" value="InterPro"/>
</dbReference>
<feature type="domain" description="Endoribonuclease YicC-like N-terminal" evidence="6">
    <location>
        <begin position="2"/>
        <end position="153"/>
    </location>
</feature>
<dbReference type="AlphaFoldDB" id="D9S305"/>
<dbReference type="PANTHER" id="PTHR30636:SF3">
    <property type="entry name" value="UPF0701 PROTEIN YICC"/>
    <property type="match status" value="1"/>
</dbReference>
<evidence type="ECO:0000259" key="6">
    <source>
        <dbReference type="Pfam" id="PF03755"/>
    </source>
</evidence>
<accession>D9S305</accession>
<dbReference type="PANTHER" id="PTHR30636">
    <property type="entry name" value="UPF0701 PROTEIN YICC"/>
    <property type="match status" value="1"/>
</dbReference>
<keyword evidence="4" id="KW-0378">Hydrolase</keyword>
<sequence length="289" mass="33984">MIRSMTGYGRGRSIGKVNWEVEIKSVNHRFLEIYIRLPKPWLFLEERIRSFIKERIARGRIDVFINYSSETLPVDIKIDKKAVESYYKKLAELREEIGFEGPVSLSLLSMMPDLFKVEQQFPEEEEMWSSLKGALQEAVDGLIQMRTREGVNLWRDISSRLDIIQKRVENIKLRADAVVEEYRKKLRQKIERISQGELNEERLETEVVFFAERSDINEELVRIESHIAQLRGMPESKDLSGKKMDFIAQELFREVNTIAAKSSDYKIAQEVIEIKSELEKIREQLQNIE</sequence>
<evidence type="ECO:0000313" key="9">
    <source>
        <dbReference type="Proteomes" id="UP000000272"/>
    </source>
</evidence>
<dbReference type="InterPro" id="IPR005229">
    <property type="entry name" value="YicC/YloC-like"/>
</dbReference>